<dbReference type="SUPFAM" id="SSF56645">
    <property type="entry name" value="Acyl-CoA dehydrogenase NM domain-like"/>
    <property type="match status" value="1"/>
</dbReference>
<organism evidence="9 10">
    <name type="scientific">Sclerotinia trifoliorum</name>
    <dbReference type="NCBI Taxonomy" id="28548"/>
    <lineage>
        <taxon>Eukaryota</taxon>
        <taxon>Fungi</taxon>
        <taxon>Dikarya</taxon>
        <taxon>Ascomycota</taxon>
        <taxon>Pezizomycotina</taxon>
        <taxon>Leotiomycetes</taxon>
        <taxon>Helotiales</taxon>
        <taxon>Sclerotiniaceae</taxon>
        <taxon>Sclerotinia</taxon>
    </lineage>
</organism>
<keyword evidence="4 5" id="KW-0274">FAD</keyword>
<dbReference type="Proteomes" id="UP000624404">
    <property type="component" value="Unassembled WGS sequence"/>
</dbReference>
<dbReference type="InterPro" id="IPR036250">
    <property type="entry name" value="AcylCo_DH-like_C"/>
</dbReference>
<dbReference type="OrthoDB" id="435240at2759"/>
<dbReference type="Pfam" id="PF02771">
    <property type="entry name" value="Acyl-CoA_dh_N"/>
    <property type="match status" value="1"/>
</dbReference>
<dbReference type="FunFam" id="1.10.540.10:FF:000027">
    <property type="entry name" value="Putative acyl-CoA dehydrogenase"/>
    <property type="match status" value="1"/>
</dbReference>
<keyword evidence="5" id="KW-0560">Oxidoreductase</keyword>
<dbReference type="SUPFAM" id="SSF47203">
    <property type="entry name" value="Acyl-CoA dehydrogenase C-terminal domain-like"/>
    <property type="match status" value="1"/>
</dbReference>
<evidence type="ECO:0000313" key="10">
    <source>
        <dbReference type="Proteomes" id="UP000624404"/>
    </source>
</evidence>
<evidence type="ECO:0000313" key="9">
    <source>
        <dbReference type="EMBL" id="CAD6443605.1"/>
    </source>
</evidence>
<feature type="domain" description="Acyl-CoA dehydrogenase/oxidase C-terminal" evidence="6">
    <location>
        <begin position="274"/>
        <end position="430"/>
    </location>
</feature>
<dbReference type="CDD" id="cd00567">
    <property type="entry name" value="ACAD"/>
    <property type="match status" value="1"/>
</dbReference>
<dbReference type="InterPro" id="IPR013786">
    <property type="entry name" value="AcylCoA_DH/ox_N"/>
</dbReference>
<evidence type="ECO:0000259" key="6">
    <source>
        <dbReference type="Pfam" id="PF00441"/>
    </source>
</evidence>
<reference evidence="9" key="1">
    <citation type="submission" date="2020-10" db="EMBL/GenBank/DDBJ databases">
        <authorList>
            <person name="Kusch S."/>
        </authorList>
    </citation>
    <scope>NUCLEOTIDE SEQUENCE</scope>
    <source>
        <strain evidence="9">SwB9</strain>
    </source>
</reference>
<evidence type="ECO:0000256" key="5">
    <source>
        <dbReference type="RuleBase" id="RU362125"/>
    </source>
</evidence>
<keyword evidence="3 5" id="KW-0285">Flavoprotein</keyword>
<dbReference type="Gene3D" id="1.20.140.10">
    <property type="entry name" value="Butyryl-CoA Dehydrogenase, subunit A, domain 3"/>
    <property type="match status" value="1"/>
</dbReference>
<dbReference type="InterPro" id="IPR009100">
    <property type="entry name" value="AcylCoA_DH/oxidase_NM_dom_sf"/>
</dbReference>
<comment type="similarity">
    <text evidence="2 5">Belongs to the acyl-CoA dehydrogenase family.</text>
</comment>
<evidence type="ECO:0000256" key="1">
    <source>
        <dbReference type="ARBA" id="ARBA00001974"/>
    </source>
</evidence>
<comment type="caution">
    <text evidence="9">The sequence shown here is derived from an EMBL/GenBank/DDBJ whole genome shotgun (WGS) entry which is preliminary data.</text>
</comment>
<accession>A0A8H2ZNQ8</accession>
<dbReference type="InterPro" id="IPR046373">
    <property type="entry name" value="Acyl-CoA_Oxase/DH_mid-dom_sf"/>
</dbReference>
<dbReference type="GO" id="GO:0050660">
    <property type="term" value="F:flavin adenine dinucleotide binding"/>
    <property type="evidence" value="ECO:0007669"/>
    <property type="project" value="InterPro"/>
</dbReference>
<feature type="domain" description="Acyl-CoA oxidase/dehydrogenase middle" evidence="7">
    <location>
        <begin position="162"/>
        <end position="261"/>
    </location>
</feature>
<evidence type="ECO:0000256" key="2">
    <source>
        <dbReference type="ARBA" id="ARBA00009347"/>
    </source>
</evidence>
<dbReference type="EMBL" id="CAJHIA010000010">
    <property type="protein sequence ID" value="CAD6443605.1"/>
    <property type="molecule type" value="Genomic_DNA"/>
</dbReference>
<proteinExistence type="inferred from homology"/>
<dbReference type="GO" id="GO:0003995">
    <property type="term" value="F:acyl-CoA dehydrogenase activity"/>
    <property type="evidence" value="ECO:0007669"/>
    <property type="project" value="TreeGrafter"/>
</dbReference>
<name>A0A8H2ZNQ8_9HELO</name>
<keyword evidence="10" id="KW-1185">Reference proteome</keyword>
<protein>
    <submittedName>
        <fullName evidence="9">22ff8b41-3ab9-4203-b521-a08882e35981</fullName>
    </submittedName>
</protein>
<comment type="cofactor">
    <cofactor evidence="1 5">
        <name>FAD</name>
        <dbReference type="ChEBI" id="CHEBI:57692"/>
    </cofactor>
</comment>
<dbReference type="InterPro" id="IPR006091">
    <property type="entry name" value="Acyl-CoA_Oxase/DH_mid-dom"/>
</dbReference>
<feature type="domain" description="Acyl-CoA dehydrogenase/oxidase N-terminal" evidence="8">
    <location>
        <begin position="45"/>
        <end position="157"/>
    </location>
</feature>
<sequence length="437" mass="48012">MTCTRISRISRSFGLRLYQNAFFRRAFTVSTPRRANTLMETSGFSDTQLEVREAISKICSKYPDDYWAKHDESGEYPHELHADLAKGGWIGIALPEELGGSGLGISEATMMLHTISESGAGMAGAQSIHANVYATQPVAKFATASQRQSMLPKLIDGTWRACFGVTEPNTGLETLKLKTRATREGDTYRITGQKIWISSAQVATKMVLLARTTPVEEVAKPSEGLSLFFIDFDPKQPGLELKKIKKMGGSAIDANEVFFDNYTVSSNSLIGKEGQGFKIVLHGMNAERCLLAGEALGLGYAALYRASQYAKERIVFGRPIGMNQGIQHPLADAYMHLEAAKLATYHAASLYDRSRTDETITETAVGVACNSAKYLAGEAAFTACERSVLSLGGMGYAREYHVERYLRECFVPRIAPVSREMIMNYVGEKVLGLPRSY</sequence>
<dbReference type="PANTHER" id="PTHR43884:SF12">
    <property type="entry name" value="ISOVALERYL-COA DEHYDROGENASE, MITOCHONDRIAL-RELATED"/>
    <property type="match status" value="1"/>
</dbReference>
<evidence type="ECO:0000259" key="8">
    <source>
        <dbReference type="Pfam" id="PF02771"/>
    </source>
</evidence>
<evidence type="ECO:0000256" key="4">
    <source>
        <dbReference type="ARBA" id="ARBA00022827"/>
    </source>
</evidence>
<dbReference type="Pfam" id="PF02770">
    <property type="entry name" value="Acyl-CoA_dh_M"/>
    <property type="match status" value="1"/>
</dbReference>
<dbReference type="InterPro" id="IPR037069">
    <property type="entry name" value="AcylCoA_DH/ox_N_sf"/>
</dbReference>
<dbReference type="Gene3D" id="1.10.540.10">
    <property type="entry name" value="Acyl-CoA dehydrogenase/oxidase, N-terminal domain"/>
    <property type="match status" value="1"/>
</dbReference>
<dbReference type="InterPro" id="IPR009075">
    <property type="entry name" value="AcylCo_DH/oxidase_C"/>
</dbReference>
<evidence type="ECO:0000256" key="3">
    <source>
        <dbReference type="ARBA" id="ARBA00022630"/>
    </source>
</evidence>
<dbReference type="FunFam" id="1.20.140.10:FF:000012">
    <property type="entry name" value="Acyl-CoA dehydrogenase fadE12"/>
    <property type="match status" value="1"/>
</dbReference>
<dbReference type="Pfam" id="PF00441">
    <property type="entry name" value="Acyl-CoA_dh_1"/>
    <property type="match status" value="1"/>
</dbReference>
<dbReference type="Gene3D" id="2.40.110.10">
    <property type="entry name" value="Butyryl-CoA Dehydrogenase, subunit A, domain 2"/>
    <property type="match status" value="1"/>
</dbReference>
<dbReference type="FunFam" id="2.40.110.10:FF:000014">
    <property type="entry name" value="Probable acyl-CoA dehydrogenase"/>
    <property type="match status" value="1"/>
</dbReference>
<gene>
    <name evidence="9" type="ORF">SCLTRI_LOCUS3397</name>
</gene>
<dbReference type="PANTHER" id="PTHR43884">
    <property type="entry name" value="ACYL-COA DEHYDROGENASE"/>
    <property type="match status" value="1"/>
</dbReference>
<dbReference type="PIRSF" id="PIRSF016578">
    <property type="entry name" value="HsaA"/>
    <property type="match status" value="1"/>
</dbReference>
<dbReference type="AlphaFoldDB" id="A0A8H2ZNQ8"/>
<evidence type="ECO:0000259" key="7">
    <source>
        <dbReference type="Pfam" id="PF02770"/>
    </source>
</evidence>